<dbReference type="GO" id="GO:0006271">
    <property type="term" value="P:DNA strand elongation involved in DNA replication"/>
    <property type="evidence" value="ECO:0007669"/>
    <property type="project" value="TreeGrafter"/>
</dbReference>
<evidence type="ECO:0000256" key="2">
    <source>
        <dbReference type="ARBA" id="ARBA00022705"/>
    </source>
</evidence>
<evidence type="ECO:0000313" key="4">
    <source>
        <dbReference type="EMBL" id="BBE41420.1"/>
    </source>
</evidence>
<sequence>MVIEDGGKFPLSYSDPGGLRDHLAKRLGMARMATQRRAGELDAISDVKKSMEEKKGGPWNVLAVMLERHVWRPGRLEIVIEDEADALRVIVSKDAEKDVASLLLDEPAIFHLEERGRRIMVRHVEKLGAAFRSNPFRSSRRVYAAFMSDLHCKEGSCEGLEKFVHQVLGGELEWDIIRNLSYFVIGGDMAECGCEDPHDVYNEVGRILARLPDSIVKVIIPGECDAAPNILPQPSIERRFRGILGEIPNTYLVGNPSLVSMSGVRVLLYHGQTVLKTMEYLGVERPALAMRRLLSLRSLVPIFGMRDYTIFSSGMEGLELTTVPDIFYAGHTHMADALRSENVLFLSTPSWSNSRGPRVPNVAIVNLSSMDVLWRGPISFED</sequence>
<evidence type="ECO:0000259" key="3">
    <source>
        <dbReference type="Pfam" id="PF04042"/>
    </source>
</evidence>
<dbReference type="Gene3D" id="3.60.21.50">
    <property type="match status" value="1"/>
</dbReference>
<protein>
    <submittedName>
        <fullName evidence="4">Archaeal DNA polymerase II small subunit</fullName>
        <ecNumber evidence="4">2.7.7.7</ecNumber>
    </submittedName>
</protein>
<dbReference type="InterPro" id="IPR029052">
    <property type="entry name" value="Metallo-depent_PP-like"/>
</dbReference>
<dbReference type="SUPFAM" id="SSF56300">
    <property type="entry name" value="Metallo-dependent phosphatases"/>
    <property type="match status" value="1"/>
</dbReference>
<keyword evidence="5" id="KW-1185">Reference proteome</keyword>
<dbReference type="InterPro" id="IPR007185">
    <property type="entry name" value="DNA_pol_a/d/e_bsu"/>
</dbReference>
<dbReference type="GO" id="GO:0003887">
    <property type="term" value="F:DNA-directed DNA polymerase activity"/>
    <property type="evidence" value="ECO:0007669"/>
    <property type="project" value="UniProtKB-EC"/>
</dbReference>
<dbReference type="KEGG" id="ccai:NAS2_0002"/>
<dbReference type="GO" id="GO:0042575">
    <property type="term" value="C:DNA polymerase complex"/>
    <property type="evidence" value="ECO:0007669"/>
    <property type="project" value="TreeGrafter"/>
</dbReference>
<dbReference type="EC" id="2.7.7.7" evidence="4"/>
<organism evidence="4 5">
    <name type="scientific">Conexivisphaera calida</name>
    <dbReference type="NCBI Taxonomy" id="1874277"/>
    <lineage>
        <taxon>Archaea</taxon>
        <taxon>Nitrososphaerota</taxon>
        <taxon>Conexivisphaeria</taxon>
        <taxon>Conexivisphaerales</taxon>
        <taxon>Conexivisphaeraceae</taxon>
        <taxon>Conexivisphaera</taxon>
    </lineage>
</organism>
<comment type="similarity">
    <text evidence="1">Belongs to the DNA polymerase delta/II small subunit family.</text>
</comment>
<feature type="domain" description="DNA polymerase alpha/delta/epsilon subunit B" evidence="3">
    <location>
        <begin position="204"/>
        <end position="332"/>
    </location>
</feature>
<evidence type="ECO:0000313" key="5">
    <source>
        <dbReference type="Proteomes" id="UP000509448"/>
    </source>
</evidence>
<gene>
    <name evidence="4" type="ORF">NAS2_0002</name>
</gene>
<dbReference type="EMBL" id="AP018732">
    <property type="protein sequence ID" value="BBE41420.1"/>
    <property type="molecule type" value="Genomic_DNA"/>
</dbReference>
<dbReference type="PANTHER" id="PTHR10416">
    <property type="entry name" value="DNA POLYMERASE DELTA SUBUNIT 2"/>
    <property type="match status" value="1"/>
</dbReference>
<reference evidence="4 5" key="1">
    <citation type="journal article" date="2019" name="ISME J.">
        <title>Isolation and characterization of a thermophilic sulfur- and iron-reducing thaumarchaeote from a terrestrial acidic hot spring.</title>
        <authorList>
            <person name="Kato S."/>
            <person name="Itoh T."/>
            <person name="Yuki M."/>
            <person name="Nagamori M."/>
            <person name="Ohnishi M."/>
            <person name="Uematsu K."/>
            <person name="Suzuki K."/>
            <person name="Takashina T."/>
            <person name="Ohkuma M."/>
        </authorList>
    </citation>
    <scope>NUCLEOTIDE SEQUENCE [LARGE SCALE GENOMIC DNA]</scope>
    <source>
        <strain evidence="4 5">NAS-02</strain>
    </source>
</reference>
<dbReference type="AlphaFoldDB" id="A0A4V0P1E3"/>
<proteinExistence type="inferred from homology"/>
<keyword evidence="4" id="KW-0548">Nucleotidyltransferase</keyword>
<dbReference type="GO" id="GO:0003677">
    <property type="term" value="F:DNA binding"/>
    <property type="evidence" value="ECO:0007669"/>
    <property type="project" value="InterPro"/>
</dbReference>
<dbReference type="Proteomes" id="UP000509448">
    <property type="component" value="Chromosome"/>
</dbReference>
<accession>A0A4V0P1E3</accession>
<dbReference type="InterPro" id="IPR024826">
    <property type="entry name" value="DNA_pol_delta/II_ssu"/>
</dbReference>
<name>A0A4V0P1E3_9ARCH</name>
<keyword evidence="4" id="KW-0808">Transferase</keyword>
<dbReference type="Pfam" id="PF04042">
    <property type="entry name" value="DNA_pol_E_B"/>
    <property type="match status" value="1"/>
</dbReference>
<keyword evidence="2" id="KW-0235">DNA replication</keyword>
<evidence type="ECO:0000256" key="1">
    <source>
        <dbReference type="ARBA" id="ARBA00006035"/>
    </source>
</evidence>
<dbReference type="PANTHER" id="PTHR10416:SF0">
    <property type="entry name" value="DNA POLYMERASE DELTA SUBUNIT 2"/>
    <property type="match status" value="1"/>
</dbReference>